<organism evidence="9 10">
    <name type="scientific">Anaeromyxobacter diazotrophicus</name>
    <dbReference type="NCBI Taxonomy" id="2590199"/>
    <lineage>
        <taxon>Bacteria</taxon>
        <taxon>Pseudomonadati</taxon>
        <taxon>Myxococcota</taxon>
        <taxon>Myxococcia</taxon>
        <taxon>Myxococcales</taxon>
        <taxon>Cystobacterineae</taxon>
        <taxon>Anaeromyxobacteraceae</taxon>
        <taxon>Anaeromyxobacter</taxon>
    </lineage>
</organism>
<dbReference type="PANTHER" id="PTHR33991:SF1">
    <property type="entry name" value="DNA REPAIR PROTEIN RECO"/>
    <property type="match status" value="1"/>
</dbReference>
<protein>
    <recommendedName>
        <fullName evidence="2 7">DNA repair protein RecO</fullName>
    </recommendedName>
    <alternativeName>
        <fullName evidence="6 7">Recombination protein O</fullName>
    </alternativeName>
</protein>
<keyword evidence="3 7" id="KW-0227">DNA damage</keyword>
<evidence type="ECO:0000256" key="7">
    <source>
        <dbReference type="HAMAP-Rule" id="MF_00201"/>
    </source>
</evidence>
<evidence type="ECO:0000313" key="9">
    <source>
        <dbReference type="EMBL" id="GEJ58075.1"/>
    </source>
</evidence>
<dbReference type="InterPro" id="IPR042242">
    <property type="entry name" value="RecO_C"/>
</dbReference>
<dbReference type="InterPro" id="IPR037278">
    <property type="entry name" value="ARFGAP/RecO"/>
</dbReference>
<dbReference type="SUPFAM" id="SSF50249">
    <property type="entry name" value="Nucleic acid-binding proteins"/>
    <property type="match status" value="1"/>
</dbReference>
<accession>A0A7I9VNT2</accession>
<name>A0A7I9VNT2_9BACT</name>
<dbReference type="PANTHER" id="PTHR33991">
    <property type="entry name" value="DNA REPAIR PROTEIN RECO"/>
    <property type="match status" value="1"/>
</dbReference>
<dbReference type="GO" id="GO:0006302">
    <property type="term" value="P:double-strand break repair"/>
    <property type="evidence" value="ECO:0007669"/>
    <property type="project" value="TreeGrafter"/>
</dbReference>
<sequence>MADALKLTGVVLRTVDYGESDRVVTLLTAERGKVSAFARAARASRRRFGGALEPFTLLRAEARERRGADLVSLESVAVERGFGAIRGDLARIACAGYACELARELVRDAEPHRELLRLLVEYLARLDAGPAHPTALRAFELLALGAAGLMPRLGACARCGGALEAEGRLAFDAAQGGALCAGCAPRASPAAPRLAAATLRALARLQEGGLALAGAEPLAPGAGVEAREALSAFLEHHLGGRLASRRFLDEVGPLLGG</sequence>
<evidence type="ECO:0000313" key="10">
    <source>
        <dbReference type="Proteomes" id="UP000503640"/>
    </source>
</evidence>
<dbReference type="GO" id="GO:0043590">
    <property type="term" value="C:bacterial nucleoid"/>
    <property type="evidence" value="ECO:0007669"/>
    <property type="project" value="TreeGrafter"/>
</dbReference>
<dbReference type="Pfam" id="PF02565">
    <property type="entry name" value="RecO_C"/>
    <property type="match status" value="1"/>
</dbReference>
<dbReference type="RefSeq" id="WP_176066260.1">
    <property type="nucleotide sequence ID" value="NZ_BJTG01000006.1"/>
</dbReference>
<keyword evidence="10" id="KW-1185">Reference proteome</keyword>
<reference evidence="10" key="1">
    <citation type="journal article" date="2020" name="Appl. Environ. Microbiol.">
        <title>Diazotrophic Anaeromyxobacter Isolates from Soils.</title>
        <authorList>
            <person name="Masuda Y."/>
            <person name="Yamanaka H."/>
            <person name="Xu Z.X."/>
            <person name="Shiratori Y."/>
            <person name="Aono T."/>
            <person name="Amachi S."/>
            <person name="Senoo K."/>
            <person name="Itoh H."/>
        </authorList>
    </citation>
    <scope>NUCLEOTIDE SEQUENCE [LARGE SCALE GENOMIC DNA]</scope>
    <source>
        <strain evidence="10">R267</strain>
    </source>
</reference>
<dbReference type="EMBL" id="BJTG01000006">
    <property type="protein sequence ID" value="GEJ58075.1"/>
    <property type="molecule type" value="Genomic_DNA"/>
</dbReference>
<comment type="function">
    <text evidence="7">Involved in DNA repair and RecF pathway recombination.</text>
</comment>
<feature type="domain" description="DNA replication/recombination mediator RecO N-terminal" evidence="8">
    <location>
        <begin position="5"/>
        <end position="79"/>
    </location>
</feature>
<dbReference type="InterPro" id="IPR012340">
    <property type="entry name" value="NA-bd_OB-fold"/>
</dbReference>
<dbReference type="HAMAP" id="MF_00201">
    <property type="entry name" value="RecO"/>
    <property type="match status" value="1"/>
</dbReference>
<dbReference type="Pfam" id="PF11967">
    <property type="entry name" value="RecO_N"/>
    <property type="match status" value="1"/>
</dbReference>
<evidence type="ECO:0000259" key="8">
    <source>
        <dbReference type="Pfam" id="PF11967"/>
    </source>
</evidence>
<comment type="caution">
    <text evidence="9">The sequence shown here is derived from an EMBL/GenBank/DDBJ whole genome shotgun (WGS) entry which is preliminary data.</text>
</comment>
<gene>
    <name evidence="7" type="primary">recO</name>
    <name evidence="9" type="ORF">AMYX_28160</name>
</gene>
<evidence type="ECO:0000256" key="1">
    <source>
        <dbReference type="ARBA" id="ARBA00007452"/>
    </source>
</evidence>
<proteinExistence type="inferred from homology"/>
<dbReference type="InterPro" id="IPR003717">
    <property type="entry name" value="RecO"/>
</dbReference>
<dbReference type="InterPro" id="IPR022572">
    <property type="entry name" value="DNA_rep/recomb_RecO_N"/>
</dbReference>
<evidence type="ECO:0000256" key="2">
    <source>
        <dbReference type="ARBA" id="ARBA00021310"/>
    </source>
</evidence>
<evidence type="ECO:0000256" key="5">
    <source>
        <dbReference type="ARBA" id="ARBA00023204"/>
    </source>
</evidence>
<evidence type="ECO:0000256" key="6">
    <source>
        <dbReference type="ARBA" id="ARBA00033409"/>
    </source>
</evidence>
<keyword evidence="5 7" id="KW-0234">DNA repair</keyword>
<dbReference type="SUPFAM" id="SSF57863">
    <property type="entry name" value="ArfGap/RecO-like zinc finger"/>
    <property type="match status" value="1"/>
</dbReference>
<evidence type="ECO:0000256" key="4">
    <source>
        <dbReference type="ARBA" id="ARBA00023172"/>
    </source>
</evidence>
<dbReference type="Gene3D" id="2.40.50.140">
    <property type="entry name" value="Nucleic acid-binding proteins"/>
    <property type="match status" value="1"/>
</dbReference>
<dbReference type="NCBIfam" id="TIGR00613">
    <property type="entry name" value="reco"/>
    <property type="match status" value="1"/>
</dbReference>
<dbReference type="Gene3D" id="1.20.1440.120">
    <property type="entry name" value="Recombination protein O, C-terminal domain"/>
    <property type="match status" value="1"/>
</dbReference>
<dbReference type="AlphaFoldDB" id="A0A7I9VNT2"/>
<evidence type="ECO:0000256" key="3">
    <source>
        <dbReference type="ARBA" id="ARBA00022763"/>
    </source>
</evidence>
<keyword evidence="4 7" id="KW-0233">DNA recombination</keyword>
<dbReference type="Proteomes" id="UP000503640">
    <property type="component" value="Unassembled WGS sequence"/>
</dbReference>
<dbReference type="GO" id="GO:0006310">
    <property type="term" value="P:DNA recombination"/>
    <property type="evidence" value="ECO:0007669"/>
    <property type="project" value="UniProtKB-UniRule"/>
</dbReference>
<comment type="similarity">
    <text evidence="1 7">Belongs to the RecO family.</text>
</comment>